<accession>A0ABS6D0B7</accession>
<protein>
    <recommendedName>
        <fullName evidence="3">YqzL-like protein</fullName>
    </recommendedName>
</protein>
<evidence type="ECO:0000313" key="1">
    <source>
        <dbReference type="EMBL" id="MBU3874958.1"/>
    </source>
</evidence>
<evidence type="ECO:0008006" key="3">
    <source>
        <dbReference type="Google" id="ProtNLM"/>
    </source>
</evidence>
<reference evidence="1 2" key="1">
    <citation type="submission" date="2021-06" db="EMBL/GenBank/DDBJ databases">
        <title>Faecalicatena sp. nov. isolated from porcine feces.</title>
        <authorList>
            <person name="Oh B.S."/>
            <person name="Lee J.H."/>
        </authorList>
    </citation>
    <scope>NUCLEOTIDE SEQUENCE [LARGE SCALE GENOMIC DNA]</scope>
    <source>
        <strain evidence="1 2">AGMB00832</strain>
    </source>
</reference>
<dbReference type="RefSeq" id="WP_216239639.1">
    <property type="nucleotide sequence ID" value="NZ_JABACJ020000002.1"/>
</dbReference>
<proteinExistence type="predicted"/>
<name>A0ABS6D0B7_9FIRM</name>
<gene>
    <name evidence="1" type="ORF">HGO97_003910</name>
</gene>
<dbReference type="EMBL" id="JABACJ020000002">
    <property type="protein sequence ID" value="MBU3874958.1"/>
    <property type="molecule type" value="Genomic_DNA"/>
</dbReference>
<organism evidence="1 2">
    <name type="scientific">Faecalicatena faecalis</name>
    <dbReference type="NCBI Taxonomy" id="2726362"/>
    <lineage>
        <taxon>Bacteria</taxon>
        <taxon>Bacillati</taxon>
        <taxon>Bacillota</taxon>
        <taxon>Clostridia</taxon>
        <taxon>Lachnospirales</taxon>
        <taxon>Lachnospiraceae</taxon>
        <taxon>Faecalicatena</taxon>
    </lineage>
</organism>
<keyword evidence="2" id="KW-1185">Reference proteome</keyword>
<dbReference type="Proteomes" id="UP000723714">
    <property type="component" value="Unassembled WGS sequence"/>
</dbReference>
<evidence type="ECO:0000313" key="2">
    <source>
        <dbReference type="Proteomes" id="UP000723714"/>
    </source>
</evidence>
<comment type="caution">
    <text evidence="1">The sequence shown here is derived from an EMBL/GenBank/DDBJ whole genome shotgun (WGS) entry which is preliminary data.</text>
</comment>
<sequence>MVIKKAAGRILRFTLARQFYFPMIQTRKEVLKEFGDDKELRDTTDPSK</sequence>